<proteinExistence type="predicted"/>
<name>D6SPZ7_9BACT</name>
<protein>
    <recommendedName>
        <fullName evidence="3">DUF4258 domain-containing protein</fullName>
    </recommendedName>
</protein>
<evidence type="ECO:0000313" key="1">
    <source>
        <dbReference type="EMBL" id="EFI34823.1"/>
    </source>
</evidence>
<dbReference type="AlphaFoldDB" id="D6SPZ7"/>
<dbReference type="EMBL" id="ACJN02000002">
    <property type="protein sequence ID" value="EFI34823.1"/>
    <property type="molecule type" value="Genomic_DNA"/>
</dbReference>
<evidence type="ECO:0008006" key="3">
    <source>
        <dbReference type="Google" id="ProtNLM"/>
    </source>
</evidence>
<reference evidence="1" key="1">
    <citation type="submission" date="2010-05" db="EMBL/GenBank/DDBJ databases">
        <title>The draft genome of Desulfonatronospira thiodismutans ASO3-1.</title>
        <authorList>
            <consortium name="US DOE Joint Genome Institute (JGI-PGF)"/>
            <person name="Lucas S."/>
            <person name="Copeland A."/>
            <person name="Lapidus A."/>
            <person name="Cheng J.-F."/>
            <person name="Bruce D."/>
            <person name="Goodwin L."/>
            <person name="Pitluck S."/>
            <person name="Chertkov O."/>
            <person name="Brettin T."/>
            <person name="Detter J.C."/>
            <person name="Han C."/>
            <person name="Land M.L."/>
            <person name="Hauser L."/>
            <person name="Kyrpides N."/>
            <person name="Mikhailova N."/>
            <person name="Muyzer G."/>
            <person name="Woyke T."/>
        </authorList>
    </citation>
    <scope>NUCLEOTIDE SEQUENCE [LARGE SCALE GENOMIC DNA]</scope>
    <source>
        <strain evidence="1">ASO3-1</strain>
    </source>
</reference>
<keyword evidence="2" id="KW-1185">Reference proteome</keyword>
<sequence>MKTTKYFKATRIRPDRKIIKDEWIQYVVQHPEREQIQTDGRIKRWARIEEMEGRYLRVILLADGETIHNVFFDRGFKP</sequence>
<evidence type="ECO:0000313" key="2">
    <source>
        <dbReference type="Proteomes" id="UP000005496"/>
    </source>
</evidence>
<dbReference type="Proteomes" id="UP000005496">
    <property type="component" value="Unassembled WGS sequence"/>
</dbReference>
<comment type="caution">
    <text evidence="1">The sequence shown here is derived from an EMBL/GenBank/DDBJ whole genome shotgun (WGS) entry which is preliminary data.</text>
</comment>
<gene>
    <name evidence="1" type="ORF">Dthio_PD2211</name>
</gene>
<dbReference type="eggNOG" id="ENOG5032YHH">
    <property type="taxonomic scope" value="Bacteria"/>
</dbReference>
<accession>D6SPZ7</accession>
<organism evidence="1 2">
    <name type="scientific">Desulfonatronospira thiodismutans ASO3-1</name>
    <dbReference type="NCBI Taxonomy" id="555779"/>
    <lineage>
        <taxon>Bacteria</taxon>
        <taxon>Pseudomonadati</taxon>
        <taxon>Thermodesulfobacteriota</taxon>
        <taxon>Desulfovibrionia</taxon>
        <taxon>Desulfovibrionales</taxon>
        <taxon>Desulfonatronovibrionaceae</taxon>
        <taxon>Desulfonatronospira</taxon>
    </lineage>
</organism>